<evidence type="ECO:0008006" key="8">
    <source>
        <dbReference type="Google" id="ProtNLM"/>
    </source>
</evidence>
<dbReference type="RefSeq" id="WP_099592890.1">
    <property type="nucleotide sequence ID" value="NZ_AP022227.1"/>
</dbReference>
<dbReference type="EMBL" id="CP016634">
    <property type="protein sequence ID" value="ANY85971.1"/>
    <property type="molecule type" value="Genomic_DNA"/>
</dbReference>
<evidence type="ECO:0000256" key="1">
    <source>
        <dbReference type="ARBA" id="ARBA00010234"/>
    </source>
</evidence>
<reference evidence="5" key="1">
    <citation type="submission" date="2016-07" db="EMBL/GenBank/DDBJ databases">
        <title>New class B carbapenemase carried by novel plasmid in Pseudomonas putida enviromental strain in eastern Amazonia.</title>
        <authorList>
            <person name="Souza C.O."/>
            <person name="Lima K.V."/>
            <person name="Brasiliense D.M."/>
            <person name="Perez-Chaparro P.J."/>
            <person name="Mamizuka E.M."/>
            <person name="Lima M.O."/>
            <person name="Lima L.N."/>
            <person name="McCulloch J.A."/>
        </authorList>
    </citation>
    <scope>NUCLEOTIDE SEQUENCE [LARGE SCALE GENOMIC DNA]</scope>
    <source>
        <strain evidence="5">IEC33019</strain>
    </source>
</reference>
<evidence type="ECO:0000256" key="3">
    <source>
        <dbReference type="ARBA" id="ARBA00023125"/>
    </source>
</evidence>
<comment type="similarity">
    <text evidence="1">Belongs to the phage antitermination Q type 1 family.</text>
</comment>
<keyword evidence="3" id="KW-0238">DNA-binding</keyword>
<proteinExistence type="inferred from homology"/>
<evidence type="ECO:0000256" key="4">
    <source>
        <dbReference type="ARBA" id="ARBA00023163"/>
    </source>
</evidence>
<dbReference type="GO" id="GO:0060567">
    <property type="term" value="P:negative regulation of termination of DNA-templated transcription"/>
    <property type="evidence" value="ECO:0007669"/>
    <property type="project" value="InterPro"/>
</dbReference>
<dbReference type="GO" id="GO:0003677">
    <property type="term" value="F:DNA binding"/>
    <property type="evidence" value="ECO:0007669"/>
    <property type="project" value="UniProtKB-KW"/>
</dbReference>
<accession>A0A1B2F154</accession>
<dbReference type="AlphaFoldDB" id="A0A1B2F154"/>
<dbReference type="Pfam" id="PF06530">
    <property type="entry name" value="Phage_antitermQ"/>
    <property type="match status" value="1"/>
</dbReference>
<keyword evidence="4" id="KW-0804">Transcription</keyword>
<dbReference type="Proteomes" id="UP000515680">
    <property type="component" value="Chromosome"/>
</dbReference>
<sequence>MKKRTYANKPLGDTEWLLEQWGSWRMDGMGVPRYVSPSVSAAATGGGVEYSLTDDTALMIDSVVARLTKRNQQMGDFVWLYYGAKWTSLRIGEANKMAERKAFEVIKQGVAWVDSALEHLREAA</sequence>
<evidence type="ECO:0000256" key="2">
    <source>
        <dbReference type="ARBA" id="ARBA00023015"/>
    </source>
</evidence>
<protein>
    <recommendedName>
        <fullName evidence="8">Antitermination protein Q</fullName>
    </recommendedName>
</protein>
<reference evidence="6 7" key="2">
    <citation type="submission" date="2019-12" db="EMBL/GenBank/DDBJ databases">
        <title>complete genome sequences of Pseudomonas putida str. WP8-W18-CRE-01 isolated from wastewater treatment plant effluent.</title>
        <authorList>
            <person name="Sekizuka T."/>
            <person name="Itokawa K."/>
            <person name="Yatsu K."/>
            <person name="Inamine Y."/>
            <person name="Kuroda M."/>
        </authorList>
    </citation>
    <scope>NUCLEOTIDE SEQUENCE [LARGE SCALE GENOMIC DNA]</scope>
    <source>
        <strain evidence="6 7">WP8-W18-CRE-01</strain>
    </source>
</reference>
<evidence type="ECO:0000313" key="6">
    <source>
        <dbReference type="EMBL" id="BBT39066.1"/>
    </source>
</evidence>
<dbReference type="InterPro" id="IPR010534">
    <property type="entry name" value="Phage_933W_GpQ"/>
</dbReference>
<evidence type="ECO:0000313" key="7">
    <source>
        <dbReference type="Proteomes" id="UP000515680"/>
    </source>
</evidence>
<dbReference type="EMBL" id="AP022227">
    <property type="protein sequence ID" value="BBT39066.1"/>
    <property type="molecule type" value="Genomic_DNA"/>
</dbReference>
<name>A0A1B2F154_PSEPU</name>
<evidence type="ECO:0000313" key="5">
    <source>
        <dbReference type="EMBL" id="ANY85971.1"/>
    </source>
</evidence>
<gene>
    <name evidence="5" type="ORF">IEC33019_0367</name>
    <name evidence="6" type="ORF">WP8W18C01_14070</name>
</gene>
<keyword evidence="2" id="KW-0805">Transcription regulation</keyword>
<organism evidence="5">
    <name type="scientific">Pseudomonas putida</name>
    <name type="common">Arthrobacter siderocapsulatus</name>
    <dbReference type="NCBI Taxonomy" id="303"/>
    <lineage>
        <taxon>Bacteria</taxon>
        <taxon>Pseudomonadati</taxon>
        <taxon>Pseudomonadota</taxon>
        <taxon>Gammaproteobacteria</taxon>
        <taxon>Pseudomonadales</taxon>
        <taxon>Pseudomonadaceae</taxon>
        <taxon>Pseudomonas</taxon>
    </lineage>
</organism>